<feature type="compositionally biased region" description="Basic residues" evidence="1">
    <location>
        <begin position="285"/>
        <end position="295"/>
    </location>
</feature>
<comment type="caution">
    <text evidence="3">The sequence shown here is derived from an EMBL/GenBank/DDBJ whole genome shotgun (WGS) entry which is preliminary data.</text>
</comment>
<evidence type="ECO:0008006" key="5">
    <source>
        <dbReference type="Google" id="ProtNLM"/>
    </source>
</evidence>
<feature type="region of interest" description="Disordered" evidence="1">
    <location>
        <begin position="1"/>
        <end position="20"/>
    </location>
</feature>
<feature type="transmembrane region" description="Helical" evidence="2">
    <location>
        <begin position="179"/>
        <end position="202"/>
    </location>
</feature>
<reference evidence="3" key="1">
    <citation type="journal article" date="2020" name="Cell">
        <title>Large-Scale Comparative Analyses of Tick Genomes Elucidate Their Genetic Diversity and Vector Capacities.</title>
        <authorList>
            <consortium name="Tick Genome and Microbiome Consortium (TIGMIC)"/>
            <person name="Jia N."/>
            <person name="Wang J."/>
            <person name="Shi W."/>
            <person name="Du L."/>
            <person name="Sun Y."/>
            <person name="Zhan W."/>
            <person name="Jiang J.F."/>
            <person name="Wang Q."/>
            <person name="Zhang B."/>
            <person name="Ji P."/>
            <person name="Bell-Sakyi L."/>
            <person name="Cui X.M."/>
            <person name="Yuan T.T."/>
            <person name="Jiang B.G."/>
            <person name="Yang W.F."/>
            <person name="Lam T.T."/>
            <person name="Chang Q.C."/>
            <person name="Ding S.J."/>
            <person name="Wang X.J."/>
            <person name="Zhu J.G."/>
            <person name="Ruan X.D."/>
            <person name="Zhao L."/>
            <person name="Wei J.T."/>
            <person name="Ye R.Z."/>
            <person name="Que T.C."/>
            <person name="Du C.H."/>
            <person name="Zhou Y.H."/>
            <person name="Cheng J.X."/>
            <person name="Dai P.F."/>
            <person name="Guo W.B."/>
            <person name="Han X.H."/>
            <person name="Huang E.J."/>
            <person name="Li L.F."/>
            <person name="Wei W."/>
            <person name="Gao Y.C."/>
            <person name="Liu J.Z."/>
            <person name="Shao H.Z."/>
            <person name="Wang X."/>
            <person name="Wang C.C."/>
            <person name="Yang T.C."/>
            <person name="Huo Q.B."/>
            <person name="Li W."/>
            <person name="Chen H.Y."/>
            <person name="Chen S.E."/>
            <person name="Zhou L.G."/>
            <person name="Ni X.B."/>
            <person name="Tian J.H."/>
            <person name="Sheng Y."/>
            <person name="Liu T."/>
            <person name="Pan Y.S."/>
            <person name="Xia L.Y."/>
            <person name="Li J."/>
            <person name="Zhao F."/>
            <person name="Cao W.C."/>
        </authorList>
    </citation>
    <scope>NUCLEOTIDE SEQUENCE</scope>
    <source>
        <strain evidence="3">Rmic-2018</strain>
    </source>
</reference>
<accession>A0A9J6CZB6</accession>
<keyword evidence="4" id="KW-1185">Reference proteome</keyword>
<name>A0A9J6CZB6_RHIMP</name>
<feature type="compositionally biased region" description="Basic and acidic residues" evidence="1">
    <location>
        <begin position="224"/>
        <end position="234"/>
    </location>
</feature>
<sequence>MQGIDRKIDDTGGKKQTDLPQYMWPVRNAYPTPGNVQGWSQNPFQVTSQSPWPASGAVYGPSKSGLQPPRGIGSQFTRSALQAMTMQQKEANDKQYTTIDPALSPVGQPARSRHSSASFSFRGQHSHLGDGSCCDSMSSSTSSSGHCCICNAMSDSDLIPPRSKRRLAKWGGDKREKKFSWTTCAPVVGVAFVVASLFLLGISTRLRSHRVAFSLAVTQQMREAANEMHKERSPASDSPATSKLTEERGNEDTAKTDLSTTREGATELIERSAPTARAKTVAPGLKKKNTKHALKTHSSPKGTSRKSEKSGRKERKKTRAILLQQARFPYRPPLDGSLSEFPRHAVDLFVGIAMVESR</sequence>
<feature type="region of interest" description="Disordered" evidence="1">
    <location>
        <begin position="47"/>
        <end position="67"/>
    </location>
</feature>
<protein>
    <recommendedName>
        <fullName evidence="5">Transmembrane protein</fullName>
    </recommendedName>
</protein>
<keyword evidence="2" id="KW-0812">Transmembrane</keyword>
<feature type="region of interest" description="Disordered" evidence="1">
    <location>
        <begin position="224"/>
        <end position="317"/>
    </location>
</feature>
<evidence type="ECO:0000256" key="1">
    <source>
        <dbReference type="SAM" id="MobiDB-lite"/>
    </source>
</evidence>
<evidence type="ECO:0000256" key="2">
    <source>
        <dbReference type="SAM" id="Phobius"/>
    </source>
</evidence>
<dbReference type="AlphaFoldDB" id="A0A9J6CZB6"/>
<evidence type="ECO:0000313" key="3">
    <source>
        <dbReference type="EMBL" id="KAH7964063.1"/>
    </source>
</evidence>
<proteinExistence type="predicted"/>
<keyword evidence="2" id="KW-1133">Transmembrane helix</keyword>
<organism evidence="3 4">
    <name type="scientific">Rhipicephalus microplus</name>
    <name type="common">Cattle tick</name>
    <name type="synonym">Boophilus microplus</name>
    <dbReference type="NCBI Taxonomy" id="6941"/>
    <lineage>
        <taxon>Eukaryota</taxon>
        <taxon>Metazoa</taxon>
        <taxon>Ecdysozoa</taxon>
        <taxon>Arthropoda</taxon>
        <taxon>Chelicerata</taxon>
        <taxon>Arachnida</taxon>
        <taxon>Acari</taxon>
        <taxon>Parasitiformes</taxon>
        <taxon>Ixodida</taxon>
        <taxon>Ixodoidea</taxon>
        <taxon>Ixodidae</taxon>
        <taxon>Rhipicephalinae</taxon>
        <taxon>Rhipicephalus</taxon>
        <taxon>Boophilus</taxon>
    </lineage>
</organism>
<dbReference type="Proteomes" id="UP000821866">
    <property type="component" value="Unassembled WGS sequence"/>
</dbReference>
<feature type="compositionally biased region" description="Basic and acidic residues" evidence="1">
    <location>
        <begin position="1"/>
        <end position="17"/>
    </location>
</feature>
<dbReference type="EMBL" id="JABSTU010004288">
    <property type="protein sequence ID" value="KAH7964063.1"/>
    <property type="molecule type" value="Genomic_DNA"/>
</dbReference>
<gene>
    <name evidence="3" type="ORF">HPB51_027700</name>
</gene>
<evidence type="ECO:0000313" key="4">
    <source>
        <dbReference type="Proteomes" id="UP000821866"/>
    </source>
</evidence>
<reference evidence="3" key="2">
    <citation type="submission" date="2021-09" db="EMBL/GenBank/DDBJ databases">
        <authorList>
            <person name="Jia N."/>
            <person name="Wang J."/>
            <person name="Shi W."/>
            <person name="Du L."/>
            <person name="Sun Y."/>
            <person name="Zhan W."/>
            <person name="Jiang J."/>
            <person name="Wang Q."/>
            <person name="Zhang B."/>
            <person name="Ji P."/>
            <person name="Sakyi L.B."/>
            <person name="Cui X."/>
            <person name="Yuan T."/>
            <person name="Jiang B."/>
            <person name="Yang W."/>
            <person name="Lam T.T.-Y."/>
            <person name="Chang Q."/>
            <person name="Ding S."/>
            <person name="Wang X."/>
            <person name="Zhu J."/>
            <person name="Ruan X."/>
            <person name="Zhao L."/>
            <person name="Wei J."/>
            <person name="Que T."/>
            <person name="Du C."/>
            <person name="Cheng J."/>
            <person name="Dai P."/>
            <person name="Han X."/>
            <person name="Huang E."/>
            <person name="Gao Y."/>
            <person name="Liu J."/>
            <person name="Shao H."/>
            <person name="Ye R."/>
            <person name="Li L."/>
            <person name="Wei W."/>
            <person name="Wang X."/>
            <person name="Wang C."/>
            <person name="Huo Q."/>
            <person name="Li W."/>
            <person name="Guo W."/>
            <person name="Chen H."/>
            <person name="Chen S."/>
            <person name="Zhou L."/>
            <person name="Zhou L."/>
            <person name="Ni X."/>
            <person name="Tian J."/>
            <person name="Zhou Y."/>
            <person name="Sheng Y."/>
            <person name="Liu T."/>
            <person name="Pan Y."/>
            <person name="Xia L."/>
            <person name="Li J."/>
            <person name="Zhao F."/>
            <person name="Cao W."/>
        </authorList>
    </citation>
    <scope>NUCLEOTIDE SEQUENCE</scope>
    <source>
        <strain evidence="3">Rmic-2018</strain>
        <tissue evidence="3">Larvae</tissue>
    </source>
</reference>
<feature type="compositionally biased region" description="Basic and acidic residues" evidence="1">
    <location>
        <begin position="244"/>
        <end position="255"/>
    </location>
</feature>
<keyword evidence="2" id="KW-0472">Membrane</keyword>